<sequence>MAKSQKKIESFYQEDAIKYQLSRDLNFPNEGQFDKYIDLAYGSIFQQTSLYQFQQKTIEIQKKEIEQLRIENRNLLAQHNEHGLELEKITQMLNLKTIEVDELRQTLLMEVVHMKGELIKSHYRIQTSLMKVNKRLEEEVLKLKSNLSEKAEINSKLLEKIDQMQSSMDELKMLKFSSFFETEGEWD</sequence>
<dbReference type="EMBL" id="REGN01000770">
    <property type="protein sequence ID" value="RNA39281.1"/>
    <property type="molecule type" value="Genomic_DNA"/>
</dbReference>
<dbReference type="OrthoDB" id="10473463at2759"/>
<feature type="coiled-coil region" evidence="1">
    <location>
        <begin position="51"/>
        <end position="106"/>
    </location>
</feature>
<name>A0A3M7STV1_BRAPC</name>
<proteinExistence type="predicted"/>
<accession>A0A3M7STV1</accession>
<protein>
    <submittedName>
        <fullName evidence="2">Uncharacterized protein</fullName>
    </submittedName>
</protein>
<dbReference type="Proteomes" id="UP000276133">
    <property type="component" value="Unassembled WGS sequence"/>
</dbReference>
<keyword evidence="3" id="KW-1185">Reference proteome</keyword>
<dbReference type="AlphaFoldDB" id="A0A3M7STV1"/>
<gene>
    <name evidence="2" type="ORF">BpHYR1_048901</name>
</gene>
<organism evidence="2 3">
    <name type="scientific">Brachionus plicatilis</name>
    <name type="common">Marine rotifer</name>
    <name type="synonym">Brachionus muelleri</name>
    <dbReference type="NCBI Taxonomy" id="10195"/>
    <lineage>
        <taxon>Eukaryota</taxon>
        <taxon>Metazoa</taxon>
        <taxon>Spiralia</taxon>
        <taxon>Gnathifera</taxon>
        <taxon>Rotifera</taxon>
        <taxon>Eurotatoria</taxon>
        <taxon>Monogononta</taxon>
        <taxon>Pseudotrocha</taxon>
        <taxon>Ploima</taxon>
        <taxon>Brachionidae</taxon>
        <taxon>Brachionus</taxon>
    </lineage>
</organism>
<reference evidence="2 3" key="1">
    <citation type="journal article" date="2018" name="Sci. Rep.">
        <title>Genomic signatures of local adaptation to the degree of environmental predictability in rotifers.</title>
        <authorList>
            <person name="Franch-Gras L."/>
            <person name="Hahn C."/>
            <person name="Garcia-Roger E.M."/>
            <person name="Carmona M.J."/>
            <person name="Serra M."/>
            <person name="Gomez A."/>
        </authorList>
    </citation>
    <scope>NUCLEOTIDE SEQUENCE [LARGE SCALE GENOMIC DNA]</scope>
    <source>
        <strain evidence="2">HYR1</strain>
    </source>
</reference>
<comment type="caution">
    <text evidence="2">The sequence shown here is derived from an EMBL/GenBank/DDBJ whole genome shotgun (WGS) entry which is preliminary data.</text>
</comment>
<keyword evidence="1" id="KW-0175">Coiled coil</keyword>
<evidence type="ECO:0000313" key="3">
    <source>
        <dbReference type="Proteomes" id="UP000276133"/>
    </source>
</evidence>
<evidence type="ECO:0000256" key="1">
    <source>
        <dbReference type="SAM" id="Coils"/>
    </source>
</evidence>
<evidence type="ECO:0000313" key="2">
    <source>
        <dbReference type="EMBL" id="RNA39281.1"/>
    </source>
</evidence>
<feature type="coiled-coil region" evidence="1">
    <location>
        <begin position="133"/>
        <end position="174"/>
    </location>
</feature>